<protein>
    <recommendedName>
        <fullName evidence="6">Large ribosomal subunit protein uL29m</fullName>
    </recommendedName>
</protein>
<dbReference type="EMBL" id="CAJHNH020002189">
    <property type="protein sequence ID" value="CAG5125852.1"/>
    <property type="molecule type" value="Genomic_DNA"/>
</dbReference>
<evidence type="ECO:0000256" key="1">
    <source>
        <dbReference type="ARBA" id="ARBA00004173"/>
    </source>
</evidence>
<comment type="subcellular location">
    <subcellularLocation>
        <location evidence="1">Mitochondrion</location>
    </subcellularLocation>
</comment>
<keyword evidence="4" id="KW-0496">Mitochondrion</keyword>
<proteinExistence type="inferred from homology"/>
<name>A0A8S3ZFE5_9EUPU</name>
<evidence type="ECO:0000256" key="6">
    <source>
        <dbReference type="ARBA" id="ARBA00035289"/>
    </source>
</evidence>
<dbReference type="PANTHER" id="PTHR21183:SF18">
    <property type="entry name" value="LARGE RIBOSOMAL SUBUNIT PROTEIN UL29M"/>
    <property type="match status" value="1"/>
</dbReference>
<dbReference type="GO" id="GO:0032543">
    <property type="term" value="P:mitochondrial translation"/>
    <property type="evidence" value="ECO:0007669"/>
    <property type="project" value="TreeGrafter"/>
</dbReference>
<dbReference type="Pfam" id="PF06984">
    <property type="entry name" value="MRP-L47"/>
    <property type="match status" value="1"/>
</dbReference>
<keyword evidence="5" id="KW-0687">Ribonucleoprotein</keyword>
<dbReference type="GO" id="GO:0003735">
    <property type="term" value="F:structural constituent of ribosome"/>
    <property type="evidence" value="ECO:0007669"/>
    <property type="project" value="InterPro"/>
</dbReference>
<dbReference type="AlphaFoldDB" id="A0A8S3ZFE5"/>
<evidence type="ECO:0000256" key="4">
    <source>
        <dbReference type="ARBA" id="ARBA00023128"/>
    </source>
</evidence>
<evidence type="ECO:0000256" key="3">
    <source>
        <dbReference type="ARBA" id="ARBA00022980"/>
    </source>
</evidence>
<gene>
    <name evidence="7" type="ORF">CUNI_LOCUS11410</name>
</gene>
<dbReference type="Gene3D" id="6.10.330.20">
    <property type="match status" value="1"/>
</dbReference>
<comment type="caution">
    <text evidence="7">The sequence shown here is derived from an EMBL/GenBank/DDBJ whole genome shotgun (WGS) entry which is preliminary data.</text>
</comment>
<dbReference type="GO" id="GO:0005762">
    <property type="term" value="C:mitochondrial large ribosomal subunit"/>
    <property type="evidence" value="ECO:0007669"/>
    <property type="project" value="TreeGrafter"/>
</dbReference>
<reference evidence="7" key="1">
    <citation type="submission" date="2021-04" db="EMBL/GenBank/DDBJ databases">
        <authorList>
            <consortium name="Molecular Ecology Group"/>
        </authorList>
    </citation>
    <scope>NUCLEOTIDE SEQUENCE</scope>
</reference>
<evidence type="ECO:0000256" key="5">
    <source>
        <dbReference type="ARBA" id="ARBA00023274"/>
    </source>
</evidence>
<sequence>MAALSITKGCFTATTKIILKITQCRKLSSQLNAVVNHLSLLRLSPSASAAASSSHGSLLHSSPVRGFHSSTACFFHKTQPVEDLMEFFDHKDTWGEKTVTCGRPYRLDELRIKSNQDLHKLWYVLLKERNMLMTMEAEYTRQSELFPNPERITKVEESMENILEVVKERDNAVSMLETGKPSGPGGAYVRDFLGRVVWRDFKEYAVPPHVNKVYRLLHPRGFKALHLKYLPLWREKIARKRWGRYHGQRKMNEELVKKFPHLEGKLTVPLPEEPKIY</sequence>
<dbReference type="OrthoDB" id="270763at2759"/>
<keyword evidence="8" id="KW-1185">Reference proteome</keyword>
<comment type="similarity">
    <text evidence="2">Belongs to the universal ribosomal protein uL29 family.</text>
</comment>
<organism evidence="7 8">
    <name type="scientific">Candidula unifasciata</name>
    <dbReference type="NCBI Taxonomy" id="100452"/>
    <lineage>
        <taxon>Eukaryota</taxon>
        <taxon>Metazoa</taxon>
        <taxon>Spiralia</taxon>
        <taxon>Lophotrochozoa</taxon>
        <taxon>Mollusca</taxon>
        <taxon>Gastropoda</taxon>
        <taxon>Heterobranchia</taxon>
        <taxon>Euthyneura</taxon>
        <taxon>Panpulmonata</taxon>
        <taxon>Eupulmonata</taxon>
        <taxon>Stylommatophora</taxon>
        <taxon>Helicina</taxon>
        <taxon>Helicoidea</taxon>
        <taxon>Geomitridae</taxon>
        <taxon>Candidula</taxon>
    </lineage>
</organism>
<evidence type="ECO:0000313" key="7">
    <source>
        <dbReference type="EMBL" id="CAG5125852.1"/>
    </source>
</evidence>
<evidence type="ECO:0000313" key="8">
    <source>
        <dbReference type="Proteomes" id="UP000678393"/>
    </source>
</evidence>
<accession>A0A8S3ZFE5</accession>
<evidence type="ECO:0000256" key="2">
    <source>
        <dbReference type="ARBA" id="ARBA00009254"/>
    </source>
</evidence>
<dbReference type="InterPro" id="IPR038340">
    <property type="entry name" value="MRP-L47_sf"/>
</dbReference>
<keyword evidence="3" id="KW-0689">Ribosomal protein</keyword>
<dbReference type="InterPro" id="IPR010729">
    <property type="entry name" value="Ribosomal_uL29_mit"/>
</dbReference>
<dbReference type="PANTHER" id="PTHR21183">
    <property type="entry name" value="RIBOSOMAL PROTEIN L47, MITOCHONDRIAL-RELATED"/>
    <property type="match status" value="1"/>
</dbReference>
<dbReference type="Proteomes" id="UP000678393">
    <property type="component" value="Unassembled WGS sequence"/>
</dbReference>